<dbReference type="SUPFAM" id="SSF53474">
    <property type="entry name" value="alpha/beta-Hydrolases"/>
    <property type="match status" value="1"/>
</dbReference>
<evidence type="ECO:0000256" key="4">
    <source>
        <dbReference type="ARBA" id="ARBA00071261"/>
    </source>
</evidence>
<dbReference type="InterPro" id="IPR029058">
    <property type="entry name" value="AB_hydrolase_fold"/>
</dbReference>
<proteinExistence type="inferred from homology"/>
<dbReference type="Pfam" id="PF12146">
    <property type="entry name" value="Hydrolase_4"/>
    <property type="match status" value="1"/>
</dbReference>
<dbReference type="InterPro" id="IPR051044">
    <property type="entry name" value="MAG_DAG_Lipase"/>
</dbReference>
<evidence type="ECO:0000256" key="3">
    <source>
        <dbReference type="ARBA" id="ARBA00013254"/>
    </source>
</evidence>
<evidence type="ECO:0000313" key="7">
    <source>
        <dbReference type="Proteomes" id="UP000004931"/>
    </source>
</evidence>
<gene>
    <name evidence="6" type="ORF">GP2143_06699</name>
</gene>
<name>A0YGU3_9GAMM</name>
<comment type="catalytic activity">
    <reaction evidence="1">
        <text>Hydrolyzes glycerol monoesters of long-chain fatty acids.</text>
        <dbReference type="EC" id="3.1.1.23"/>
    </reaction>
</comment>
<dbReference type="FunFam" id="3.40.50.1820:FF:000117">
    <property type="entry name" value="Monoglyceride lipase, putative"/>
    <property type="match status" value="1"/>
</dbReference>
<dbReference type="GO" id="GO:0047372">
    <property type="term" value="F:monoacylglycerol lipase activity"/>
    <property type="evidence" value="ECO:0007669"/>
    <property type="project" value="UniProtKB-EC"/>
</dbReference>
<feature type="domain" description="Serine aminopeptidase S33" evidence="5">
    <location>
        <begin position="25"/>
        <end position="260"/>
    </location>
</feature>
<dbReference type="PRINTS" id="PR00111">
    <property type="entry name" value="ABHYDROLASE"/>
</dbReference>
<protein>
    <recommendedName>
        <fullName evidence="4">Monoacylglycerol lipase</fullName>
        <ecNumber evidence="3">3.1.1.23</ecNumber>
    </recommendedName>
</protein>
<accession>A0YGU3</accession>
<dbReference type="InterPro" id="IPR022742">
    <property type="entry name" value="Hydrolase_4"/>
</dbReference>
<dbReference type="PANTHER" id="PTHR11614">
    <property type="entry name" value="PHOSPHOLIPASE-RELATED"/>
    <property type="match status" value="1"/>
</dbReference>
<dbReference type="InterPro" id="IPR000073">
    <property type="entry name" value="AB_hydrolase_1"/>
</dbReference>
<keyword evidence="7" id="KW-1185">Reference proteome</keyword>
<comment type="similarity">
    <text evidence="2">Belongs to the AB hydrolase superfamily.</text>
</comment>
<dbReference type="eggNOG" id="COG2267">
    <property type="taxonomic scope" value="Bacteria"/>
</dbReference>
<sequence>MEHHSKYFHSKGRLVFCQRWQPANHVKGVLLIAHGLAEHSGRYAEIAAFFVANNYAVCCLDHIGHGQSEGPRGFINQFTDYTDTLDIFSTQVSDWYPNLPIFLIGHSMGGLISAQFLIKNQERFAGSILSGPAIRAPNEPSSLLLIIARLLSTLAPKIGVMQLSADNISRDTAVVKTYRDDPLVYTGKISARLATEIFSSMTLVQEHASAITLPMLLLHGSEDRLAAPEGSSLLNDKIASLDKQLIIYRGLYHELFNEPEKQQVFTTMLDWLEKRS</sequence>
<evidence type="ECO:0000259" key="5">
    <source>
        <dbReference type="Pfam" id="PF12146"/>
    </source>
</evidence>
<comment type="caution">
    <text evidence="6">The sequence shown here is derived from an EMBL/GenBank/DDBJ whole genome shotgun (WGS) entry which is preliminary data.</text>
</comment>
<keyword evidence="6" id="KW-0378">Hydrolase</keyword>
<dbReference type="EMBL" id="AAVT01000012">
    <property type="protein sequence ID" value="EAW29961.1"/>
    <property type="molecule type" value="Genomic_DNA"/>
</dbReference>
<organism evidence="6 7">
    <name type="scientific">marine gamma proteobacterium HTCC2143</name>
    <dbReference type="NCBI Taxonomy" id="247633"/>
    <lineage>
        <taxon>Bacteria</taxon>
        <taxon>Pseudomonadati</taxon>
        <taxon>Pseudomonadota</taxon>
        <taxon>Gammaproteobacteria</taxon>
        <taxon>Cellvibrionales</taxon>
        <taxon>Spongiibacteraceae</taxon>
        <taxon>BD1-7 clade</taxon>
    </lineage>
</organism>
<reference evidence="6 7" key="1">
    <citation type="journal article" date="2010" name="J. Bacteriol.">
        <title>Genome sequence of the oligotrophic marine Gammaproteobacterium HTCC2143, isolated from the Oregon Coast.</title>
        <authorList>
            <person name="Oh H.M."/>
            <person name="Kang I."/>
            <person name="Ferriera S."/>
            <person name="Giovannoni S.J."/>
            <person name="Cho J.C."/>
        </authorList>
    </citation>
    <scope>NUCLEOTIDE SEQUENCE [LARGE SCALE GENOMIC DNA]</scope>
    <source>
        <strain evidence="6 7">HTCC2143</strain>
    </source>
</reference>
<dbReference type="Gene3D" id="3.40.50.1820">
    <property type="entry name" value="alpha/beta hydrolase"/>
    <property type="match status" value="1"/>
</dbReference>
<evidence type="ECO:0000313" key="6">
    <source>
        <dbReference type="EMBL" id="EAW29961.1"/>
    </source>
</evidence>
<evidence type="ECO:0000256" key="2">
    <source>
        <dbReference type="ARBA" id="ARBA00008645"/>
    </source>
</evidence>
<evidence type="ECO:0000256" key="1">
    <source>
        <dbReference type="ARBA" id="ARBA00001613"/>
    </source>
</evidence>
<dbReference type="EC" id="3.1.1.23" evidence="3"/>
<dbReference type="Proteomes" id="UP000004931">
    <property type="component" value="Unassembled WGS sequence"/>
</dbReference>
<dbReference type="ESTHER" id="9gamm-a0ygu3">
    <property type="family name" value="Monoglyceridelipase_lysophospholip"/>
</dbReference>
<dbReference type="STRING" id="247633.GP2143_06699"/>
<dbReference type="AlphaFoldDB" id="A0YGU3"/>